<evidence type="ECO:0000256" key="3">
    <source>
        <dbReference type="ARBA" id="ARBA00022771"/>
    </source>
</evidence>
<evidence type="ECO:0000256" key="6">
    <source>
        <dbReference type="ARBA" id="ARBA00023242"/>
    </source>
</evidence>
<evidence type="ECO:0000259" key="8">
    <source>
        <dbReference type="PROSITE" id="PS50171"/>
    </source>
</evidence>
<reference evidence="9 10" key="1">
    <citation type="journal article" date="2024" name="BMC Biol.">
        <title>Comparative genomics of Ascetosporea gives new insight into the evolutionary basis for animal parasitism in Rhizaria.</title>
        <authorList>
            <person name="Hiltunen Thoren M."/>
            <person name="Onut-Brannstrom I."/>
            <person name="Alfjorden A."/>
            <person name="Peckova H."/>
            <person name="Swords F."/>
            <person name="Hooper C."/>
            <person name="Holzer A.S."/>
            <person name="Bass D."/>
            <person name="Burki F."/>
        </authorList>
    </citation>
    <scope>NUCLEOTIDE SEQUENCE [LARGE SCALE GENOMIC DNA]</scope>
    <source>
        <strain evidence="9">20-A016</strain>
    </source>
</reference>
<proteinExistence type="predicted"/>
<dbReference type="InterPro" id="IPR013085">
    <property type="entry name" value="U1-CZ_Znf_C2H2"/>
</dbReference>
<evidence type="ECO:0000256" key="1">
    <source>
        <dbReference type="ARBA" id="ARBA00004123"/>
    </source>
</evidence>
<name>A0ABV2AEU7_9EUKA</name>
<keyword evidence="7" id="KW-0687">Ribonucleoprotein</keyword>
<evidence type="ECO:0000256" key="2">
    <source>
        <dbReference type="ARBA" id="ARBA00022723"/>
    </source>
</evidence>
<evidence type="ECO:0000313" key="9">
    <source>
        <dbReference type="EMBL" id="MES1918208.1"/>
    </source>
</evidence>
<dbReference type="PROSITE" id="PS50171">
    <property type="entry name" value="ZF_MATRIN"/>
    <property type="match status" value="1"/>
</dbReference>
<dbReference type="PIRSF" id="PIRSF037969">
    <property type="entry name" value="U1_snRNP-C"/>
    <property type="match status" value="1"/>
</dbReference>
<dbReference type="Proteomes" id="UP001439008">
    <property type="component" value="Unassembled WGS sequence"/>
</dbReference>
<dbReference type="SMART" id="SM00451">
    <property type="entry name" value="ZnF_U1"/>
    <property type="match status" value="1"/>
</dbReference>
<protein>
    <recommendedName>
        <fullName evidence="8">Matrin-type domain-containing protein</fullName>
    </recommendedName>
</protein>
<accession>A0ABV2AEU7</accession>
<dbReference type="Gene3D" id="3.30.160.60">
    <property type="entry name" value="Classic Zinc Finger"/>
    <property type="match status" value="1"/>
</dbReference>
<dbReference type="Pfam" id="PF06220">
    <property type="entry name" value="zf-U1"/>
    <property type="match status" value="1"/>
</dbReference>
<keyword evidence="3" id="KW-0863">Zinc-finger</keyword>
<comment type="caution">
    <text evidence="9">The sequence shown here is derived from an EMBL/GenBank/DDBJ whole genome shotgun (WGS) entry which is preliminary data.</text>
</comment>
<gene>
    <name evidence="9" type="ORF">MHBO_000212</name>
</gene>
<dbReference type="InterPro" id="IPR003604">
    <property type="entry name" value="Matrin/U1-like-C_Znf_C2H2"/>
</dbReference>
<sequence>MGRFYCEYCDIFLTHDSTGGRKQHMHGRKHYDNVRQYYSRYLPQTSFPNIVSPFMMGPGPNAGMPPVGVLGAQGLPLSFPGGPPPPFPMQPGMVPNFAPGMMPPTMPNFNPNQTNK</sequence>
<evidence type="ECO:0000256" key="7">
    <source>
        <dbReference type="ARBA" id="ARBA00023274"/>
    </source>
</evidence>
<dbReference type="InterPro" id="IPR036236">
    <property type="entry name" value="Znf_C2H2_sf"/>
</dbReference>
<feature type="domain" description="Matrin-type" evidence="8">
    <location>
        <begin position="4"/>
        <end position="36"/>
    </location>
</feature>
<keyword evidence="10" id="KW-1185">Reference proteome</keyword>
<keyword evidence="2" id="KW-0479">Metal-binding</keyword>
<dbReference type="InterPro" id="IPR017340">
    <property type="entry name" value="U1_snRNP-C"/>
</dbReference>
<comment type="subcellular location">
    <subcellularLocation>
        <location evidence="1">Nucleus</location>
    </subcellularLocation>
</comment>
<dbReference type="PANTHER" id="PTHR31148:SF1">
    <property type="entry name" value="U1 SMALL NUCLEAR RIBONUCLEOPROTEIN C"/>
    <property type="match status" value="1"/>
</dbReference>
<keyword evidence="6" id="KW-0539">Nucleus</keyword>
<dbReference type="InterPro" id="IPR000690">
    <property type="entry name" value="Matrin/U1-C_Znf_C2H2"/>
</dbReference>
<evidence type="ECO:0000313" key="10">
    <source>
        <dbReference type="Proteomes" id="UP001439008"/>
    </source>
</evidence>
<keyword evidence="4" id="KW-0862">Zinc</keyword>
<organism evidence="9 10">
    <name type="scientific">Bonamia ostreae</name>
    <dbReference type="NCBI Taxonomy" id="126728"/>
    <lineage>
        <taxon>Eukaryota</taxon>
        <taxon>Sar</taxon>
        <taxon>Rhizaria</taxon>
        <taxon>Endomyxa</taxon>
        <taxon>Ascetosporea</taxon>
        <taxon>Haplosporida</taxon>
        <taxon>Bonamia</taxon>
    </lineage>
</organism>
<dbReference type="EMBL" id="JBDODL010000027">
    <property type="protein sequence ID" value="MES1918208.1"/>
    <property type="molecule type" value="Genomic_DNA"/>
</dbReference>
<keyword evidence="5" id="KW-0694">RNA-binding</keyword>
<dbReference type="SUPFAM" id="SSF57667">
    <property type="entry name" value="beta-beta-alpha zinc fingers"/>
    <property type="match status" value="1"/>
</dbReference>
<dbReference type="PANTHER" id="PTHR31148">
    <property type="entry name" value="U1 SMALL NUCLEAR RIBONUCLEOPROTEIN C"/>
    <property type="match status" value="1"/>
</dbReference>
<evidence type="ECO:0000256" key="4">
    <source>
        <dbReference type="ARBA" id="ARBA00022833"/>
    </source>
</evidence>
<evidence type="ECO:0000256" key="5">
    <source>
        <dbReference type="ARBA" id="ARBA00022884"/>
    </source>
</evidence>